<evidence type="ECO:0000256" key="5">
    <source>
        <dbReference type="ARBA" id="ARBA00023002"/>
    </source>
</evidence>
<dbReference type="InterPro" id="IPR016166">
    <property type="entry name" value="FAD-bd_PCMH"/>
</dbReference>
<evidence type="ECO:0000256" key="4">
    <source>
        <dbReference type="ARBA" id="ARBA00022827"/>
    </source>
</evidence>
<dbReference type="Pfam" id="PF08031">
    <property type="entry name" value="BBE"/>
    <property type="match status" value="1"/>
</dbReference>
<evidence type="ECO:0000313" key="7">
    <source>
        <dbReference type="EMBL" id="MBB4908430.1"/>
    </source>
</evidence>
<reference evidence="7 8" key="1">
    <citation type="submission" date="2020-08" db="EMBL/GenBank/DDBJ databases">
        <title>Genomic Encyclopedia of Type Strains, Phase III (KMG-III): the genomes of soil and plant-associated and newly described type strains.</title>
        <authorList>
            <person name="Whitman W."/>
        </authorList>
    </citation>
    <scope>NUCLEOTIDE SEQUENCE [LARGE SCALE GENOMIC DNA]</scope>
    <source>
        <strain evidence="7 8">CECT 8960</strain>
    </source>
</reference>
<keyword evidence="3" id="KW-0285">Flavoprotein</keyword>
<dbReference type="Gene3D" id="3.30.70.100">
    <property type="match status" value="1"/>
</dbReference>
<dbReference type="PANTHER" id="PTHR42973:SF39">
    <property type="entry name" value="FAD-BINDING PCMH-TYPE DOMAIN-CONTAINING PROTEIN"/>
    <property type="match status" value="1"/>
</dbReference>
<dbReference type="InterPro" id="IPR006094">
    <property type="entry name" value="Oxid_FAD_bind_N"/>
</dbReference>
<feature type="domain" description="FAD-binding PCMH-type" evidence="6">
    <location>
        <begin position="45"/>
        <end position="215"/>
    </location>
</feature>
<dbReference type="InterPro" id="IPR036318">
    <property type="entry name" value="FAD-bd_PCMH-like_sf"/>
</dbReference>
<comment type="similarity">
    <text evidence="2">Belongs to the oxygen-dependent FAD-linked oxidoreductase family.</text>
</comment>
<keyword evidence="8" id="KW-1185">Reference proteome</keyword>
<organism evidence="7 8">
    <name type="scientific">Actinophytocola algeriensis</name>
    <dbReference type="NCBI Taxonomy" id="1768010"/>
    <lineage>
        <taxon>Bacteria</taxon>
        <taxon>Bacillati</taxon>
        <taxon>Actinomycetota</taxon>
        <taxon>Actinomycetes</taxon>
        <taxon>Pseudonocardiales</taxon>
        <taxon>Pseudonocardiaceae</taxon>
    </lineage>
</organism>
<dbReference type="SUPFAM" id="SSF54909">
    <property type="entry name" value="Dimeric alpha+beta barrel"/>
    <property type="match status" value="1"/>
</dbReference>
<keyword evidence="5" id="KW-0560">Oxidoreductase</keyword>
<sequence>MSLATSLPSTTTDAVRELRLTMRGPALVESDHEYDSVRRIWNGTVDRRPAVIARCVDDLDVMAAVRCARRYGLPLSVLGGGHDWAGRALRDGGLVIDLGAMRRVRVDPETATASVQGAARAGEVLAAARPHGLAPVTGVINKVGLTGLTLGGGYGLLGGRHGLASDNLISADVVLADSGKVTASETENPDLYWALRGGGGNFGIVTEARFRLHPVSTVQAGLLLFPLSQAAAVLHRYQELISAAPDDLTIMAGFFGGPDGVPLLFLLPVWCGDAREAEPWVARVRGLGTPVSGQVDVMSYPDVLSLFDPSIVDGRHNEMRTRWVPALTDDAIDIIVDAMSRVTSPFTGLFLHNFHGAATRVAPADTAFALRRDHLLVEICAAWEPATCDDGGAAHRHWARDLSADLAQHALPGGYPNLLGTDEQERVTVAFGPNAARLLAVADRYDPDGVFNAVASVRPDTAALGQNGHAPGHNGTCPTVETIRFKLRDGVRDAEFRVLNQRVQDEYMALRPGFLSRQTSQSADGEYLVVVHWASEEDARATMGSFFSAPETQGFLGAVDTGTVESGSYALVPGPRV</sequence>
<dbReference type="InterPro" id="IPR012951">
    <property type="entry name" value="BBE"/>
</dbReference>
<dbReference type="Gene3D" id="3.30.465.10">
    <property type="match status" value="1"/>
</dbReference>
<dbReference type="PROSITE" id="PS51387">
    <property type="entry name" value="FAD_PCMH"/>
    <property type="match status" value="1"/>
</dbReference>
<dbReference type="EMBL" id="JACHJQ010000005">
    <property type="protein sequence ID" value="MBB4908430.1"/>
    <property type="molecule type" value="Genomic_DNA"/>
</dbReference>
<dbReference type="InterPro" id="IPR011008">
    <property type="entry name" value="Dimeric_a/b-barrel"/>
</dbReference>
<dbReference type="GO" id="GO:0071949">
    <property type="term" value="F:FAD binding"/>
    <property type="evidence" value="ECO:0007669"/>
    <property type="project" value="InterPro"/>
</dbReference>
<dbReference type="InterPro" id="IPR016167">
    <property type="entry name" value="FAD-bd_PCMH_sub1"/>
</dbReference>
<dbReference type="GO" id="GO:0016491">
    <property type="term" value="F:oxidoreductase activity"/>
    <property type="evidence" value="ECO:0007669"/>
    <property type="project" value="UniProtKB-KW"/>
</dbReference>
<dbReference type="AlphaFoldDB" id="A0A7W7VFW3"/>
<evidence type="ECO:0000256" key="2">
    <source>
        <dbReference type="ARBA" id="ARBA00005466"/>
    </source>
</evidence>
<name>A0A7W7VFW3_9PSEU</name>
<evidence type="ECO:0000313" key="8">
    <source>
        <dbReference type="Proteomes" id="UP000520767"/>
    </source>
</evidence>
<protein>
    <submittedName>
        <fullName evidence="7">FAD/FMN-containing dehydrogenase</fullName>
    </submittedName>
</protein>
<evidence type="ECO:0000256" key="3">
    <source>
        <dbReference type="ARBA" id="ARBA00022630"/>
    </source>
</evidence>
<dbReference type="SUPFAM" id="SSF56176">
    <property type="entry name" value="FAD-binding/transporter-associated domain-like"/>
    <property type="match status" value="1"/>
</dbReference>
<dbReference type="RefSeq" id="WP_221464200.1">
    <property type="nucleotide sequence ID" value="NZ_JACHJQ010000005.1"/>
</dbReference>
<dbReference type="Pfam" id="PF01565">
    <property type="entry name" value="FAD_binding_4"/>
    <property type="match status" value="1"/>
</dbReference>
<gene>
    <name evidence="7" type="ORF">FHR82_004683</name>
</gene>
<dbReference type="PANTHER" id="PTHR42973">
    <property type="entry name" value="BINDING OXIDOREDUCTASE, PUTATIVE (AFU_ORTHOLOGUE AFUA_1G17690)-RELATED"/>
    <property type="match status" value="1"/>
</dbReference>
<comment type="cofactor">
    <cofactor evidence="1">
        <name>FAD</name>
        <dbReference type="ChEBI" id="CHEBI:57692"/>
    </cofactor>
</comment>
<dbReference type="PROSITE" id="PS00862">
    <property type="entry name" value="OX2_COVAL_FAD"/>
    <property type="match status" value="1"/>
</dbReference>
<dbReference type="Gene3D" id="3.40.462.20">
    <property type="match status" value="1"/>
</dbReference>
<evidence type="ECO:0000256" key="1">
    <source>
        <dbReference type="ARBA" id="ARBA00001974"/>
    </source>
</evidence>
<proteinExistence type="inferred from homology"/>
<dbReference type="Proteomes" id="UP000520767">
    <property type="component" value="Unassembled WGS sequence"/>
</dbReference>
<dbReference type="Gene3D" id="3.30.43.10">
    <property type="entry name" value="Uridine Diphospho-n-acetylenolpyruvylglucosamine Reductase, domain 2"/>
    <property type="match status" value="1"/>
</dbReference>
<accession>A0A7W7VFW3</accession>
<dbReference type="InterPro" id="IPR016169">
    <property type="entry name" value="FAD-bd_PCMH_sub2"/>
</dbReference>
<comment type="caution">
    <text evidence="7">The sequence shown here is derived from an EMBL/GenBank/DDBJ whole genome shotgun (WGS) entry which is preliminary data.</text>
</comment>
<dbReference type="InterPro" id="IPR050416">
    <property type="entry name" value="FAD-linked_Oxidoreductase"/>
</dbReference>
<keyword evidence="4" id="KW-0274">FAD</keyword>
<dbReference type="InterPro" id="IPR006093">
    <property type="entry name" value="Oxy_OxRdtase_FAD_BS"/>
</dbReference>
<evidence type="ECO:0000259" key="6">
    <source>
        <dbReference type="PROSITE" id="PS51387"/>
    </source>
</evidence>